<dbReference type="PANTHER" id="PTHR21064">
    <property type="entry name" value="AMINOGLYCOSIDE PHOSPHOTRANSFERASE DOMAIN-CONTAINING PROTEIN-RELATED"/>
    <property type="match status" value="1"/>
</dbReference>
<evidence type="ECO:0000313" key="3">
    <source>
        <dbReference type="EMBL" id="MBD2608339.1"/>
    </source>
</evidence>
<dbReference type="Pfam" id="PF01636">
    <property type="entry name" value="APH"/>
    <property type="match status" value="1"/>
</dbReference>
<protein>
    <submittedName>
        <fullName evidence="3">Phosphotransferase</fullName>
    </submittedName>
</protein>
<proteinExistence type="inferred from homology"/>
<gene>
    <name evidence="3" type="ORF">H6G81_28430</name>
</gene>
<dbReference type="InterPro" id="IPR002575">
    <property type="entry name" value="Aminoglycoside_PTrfase"/>
</dbReference>
<keyword evidence="4" id="KW-1185">Reference proteome</keyword>
<dbReference type="Gene3D" id="3.90.1200.10">
    <property type="match status" value="1"/>
</dbReference>
<organism evidence="3 4">
    <name type="scientific">Scytonema hofmannii FACHB-248</name>
    <dbReference type="NCBI Taxonomy" id="1842502"/>
    <lineage>
        <taxon>Bacteria</taxon>
        <taxon>Bacillati</taxon>
        <taxon>Cyanobacteriota</taxon>
        <taxon>Cyanophyceae</taxon>
        <taxon>Nostocales</taxon>
        <taxon>Scytonemataceae</taxon>
        <taxon>Scytonema</taxon>
    </lineage>
</organism>
<evidence type="ECO:0000259" key="2">
    <source>
        <dbReference type="Pfam" id="PF01636"/>
    </source>
</evidence>
<dbReference type="InterPro" id="IPR011009">
    <property type="entry name" value="Kinase-like_dom_sf"/>
</dbReference>
<comment type="similarity">
    <text evidence="1">Belongs to the pseudomonas-type ThrB family.</text>
</comment>
<dbReference type="PANTHER" id="PTHR21064:SF6">
    <property type="entry name" value="AMINOGLYCOSIDE PHOSPHOTRANSFERASE DOMAIN-CONTAINING PROTEIN"/>
    <property type="match status" value="1"/>
</dbReference>
<dbReference type="Proteomes" id="UP000660380">
    <property type="component" value="Unassembled WGS sequence"/>
</dbReference>
<dbReference type="RefSeq" id="WP_029631667.1">
    <property type="nucleotide sequence ID" value="NZ_JACJTA010000090.1"/>
</dbReference>
<name>A0ABR8GYL9_9CYAN</name>
<reference evidence="3 4" key="1">
    <citation type="journal article" date="2020" name="ISME J.">
        <title>Comparative genomics reveals insights into cyanobacterial evolution and habitat adaptation.</title>
        <authorList>
            <person name="Chen M.Y."/>
            <person name="Teng W.K."/>
            <person name="Zhao L."/>
            <person name="Hu C.X."/>
            <person name="Zhou Y.K."/>
            <person name="Han B.P."/>
            <person name="Song L.R."/>
            <person name="Shu W.S."/>
        </authorList>
    </citation>
    <scope>NUCLEOTIDE SEQUENCE [LARGE SCALE GENOMIC DNA]</scope>
    <source>
        <strain evidence="3 4">FACHB-248</strain>
    </source>
</reference>
<feature type="domain" description="Aminoglycoside phosphotransferase" evidence="2">
    <location>
        <begin position="29"/>
        <end position="272"/>
    </location>
</feature>
<evidence type="ECO:0000256" key="1">
    <source>
        <dbReference type="ARBA" id="ARBA00038240"/>
    </source>
</evidence>
<dbReference type="InterPro" id="IPR050249">
    <property type="entry name" value="Pseudomonas-type_ThrB"/>
</dbReference>
<sequence>MDWNQLAQTALTQYTITDAKLFFLGHSENVTFRVETCDTTSTNSNEPAKFLLRIHHPVAQQSDSIWQQHNVIQSELLWLSALHRDTNLIVSKPVQNKNSTFVTSVKIDRKPPLNCTLMQWVDGCQISTQPTPNQAWQVGELMARLHQHTSFWELPLSFVRPKYDWEELQTSLMKLHLLTISDADFAVLETTVKRIALMMTALGKTRSCWGVIHADLNENNYIFHEDKARAIDFSRCGFGYYLYDIASTLLHLKSENRRAFLNGYQSVRLLPDDYENILEAFFIAATINNFAFHVSNPNEHDYLLQTVPYVTQAFCNRYLQGEPFLFYN</sequence>
<comment type="caution">
    <text evidence="3">The sequence shown here is derived from an EMBL/GenBank/DDBJ whole genome shotgun (WGS) entry which is preliminary data.</text>
</comment>
<dbReference type="SUPFAM" id="SSF56112">
    <property type="entry name" value="Protein kinase-like (PK-like)"/>
    <property type="match status" value="1"/>
</dbReference>
<accession>A0ABR8GYL9</accession>
<evidence type="ECO:0000313" key="4">
    <source>
        <dbReference type="Proteomes" id="UP000660380"/>
    </source>
</evidence>
<dbReference type="EMBL" id="JACJTA010000090">
    <property type="protein sequence ID" value="MBD2608339.1"/>
    <property type="molecule type" value="Genomic_DNA"/>
</dbReference>